<organism evidence="2 3">
    <name type="scientific">Pyrus ussuriensis x Pyrus communis</name>
    <dbReference type="NCBI Taxonomy" id="2448454"/>
    <lineage>
        <taxon>Eukaryota</taxon>
        <taxon>Viridiplantae</taxon>
        <taxon>Streptophyta</taxon>
        <taxon>Embryophyta</taxon>
        <taxon>Tracheophyta</taxon>
        <taxon>Spermatophyta</taxon>
        <taxon>Magnoliopsida</taxon>
        <taxon>eudicotyledons</taxon>
        <taxon>Gunneridae</taxon>
        <taxon>Pentapetalae</taxon>
        <taxon>rosids</taxon>
        <taxon>fabids</taxon>
        <taxon>Rosales</taxon>
        <taxon>Rosaceae</taxon>
        <taxon>Amygdaloideae</taxon>
        <taxon>Maleae</taxon>
        <taxon>Pyrus</taxon>
    </lineage>
</organism>
<evidence type="ECO:0000313" key="3">
    <source>
        <dbReference type="Proteomes" id="UP000327157"/>
    </source>
</evidence>
<keyword evidence="1" id="KW-0812">Transmembrane</keyword>
<accession>A0A5N5HDA4</accession>
<keyword evidence="3" id="KW-1185">Reference proteome</keyword>
<evidence type="ECO:0000313" key="2">
    <source>
        <dbReference type="EMBL" id="KAB2625979.1"/>
    </source>
</evidence>
<gene>
    <name evidence="2" type="ORF">D8674_017639</name>
</gene>
<keyword evidence="1" id="KW-1133">Transmembrane helix</keyword>
<comment type="caution">
    <text evidence="2">The sequence shown here is derived from an EMBL/GenBank/DDBJ whole genome shotgun (WGS) entry which is preliminary data.</text>
</comment>
<dbReference type="Proteomes" id="UP000327157">
    <property type="component" value="Chromosome 16"/>
</dbReference>
<dbReference type="AlphaFoldDB" id="A0A5N5HDA4"/>
<proteinExistence type="predicted"/>
<dbReference type="OrthoDB" id="408954at2759"/>
<evidence type="ECO:0000256" key="1">
    <source>
        <dbReference type="SAM" id="Phobius"/>
    </source>
</evidence>
<feature type="transmembrane region" description="Helical" evidence="1">
    <location>
        <begin position="45"/>
        <end position="64"/>
    </location>
</feature>
<sequence length="309" mass="34808">MGAPLSAWPWEYLGSFKLWTSYTSMLFLTRNRRIIQQGVDFKDNFVILQVIIASIACCLLPSLVQKLPLWTGNATLLEHLILSIIIGVPVCGTSLMGCGSVCTIYGYVLVFDFLRCLGHSNVEVIPHQLFEKNPFLGYLLYTPTYHSLHDTEMDTNFCLFMPLFDALGKTLNAKSQGLHKKISLNAGKNGKAPYFVFLAHVVDLSSSLHVPFVLRSFSSVPFSMRFFLVFAWPSSMVTMLSIGRLHQTWVVPRYGFQYFLPFALEGINNQIEQAILIADRMGVKVISLAALNKVVPPYRIDLAFVHKMN</sequence>
<dbReference type="PANTHER" id="PTHR11863">
    <property type="entry name" value="STEROL DESATURASE"/>
    <property type="match status" value="1"/>
</dbReference>
<feature type="transmembrane region" description="Helical" evidence="1">
    <location>
        <begin position="84"/>
        <end position="110"/>
    </location>
</feature>
<reference evidence="2 3" key="3">
    <citation type="submission" date="2019-11" db="EMBL/GenBank/DDBJ databases">
        <title>A de novo genome assembly of a pear dwarfing rootstock.</title>
        <authorList>
            <person name="Wang F."/>
            <person name="Wang J."/>
            <person name="Li S."/>
            <person name="Zhang Y."/>
            <person name="Fang M."/>
            <person name="Ma L."/>
            <person name="Zhao Y."/>
            <person name="Jiang S."/>
        </authorList>
    </citation>
    <scope>NUCLEOTIDE SEQUENCE [LARGE SCALE GENOMIC DNA]</scope>
    <source>
        <strain evidence="2">S2</strain>
        <tissue evidence="2">Leaf</tissue>
    </source>
</reference>
<reference evidence="2 3" key="1">
    <citation type="submission" date="2019-09" db="EMBL/GenBank/DDBJ databases">
        <authorList>
            <person name="Ou C."/>
        </authorList>
    </citation>
    <scope>NUCLEOTIDE SEQUENCE [LARGE SCALE GENOMIC DNA]</scope>
    <source>
        <strain evidence="2">S2</strain>
        <tissue evidence="2">Leaf</tissue>
    </source>
</reference>
<dbReference type="InterPro" id="IPR050307">
    <property type="entry name" value="Sterol_Desaturase_Related"/>
</dbReference>
<protein>
    <submittedName>
        <fullName evidence="2">Protein ECERIFERUM 3</fullName>
    </submittedName>
</protein>
<dbReference type="EMBL" id="SMOL01000160">
    <property type="protein sequence ID" value="KAB2625979.1"/>
    <property type="molecule type" value="Genomic_DNA"/>
</dbReference>
<reference evidence="3" key="2">
    <citation type="submission" date="2019-10" db="EMBL/GenBank/DDBJ databases">
        <title>A de novo genome assembly of a pear dwarfing rootstock.</title>
        <authorList>
            <person name="Wang F."/>
            <person name="Wang J."/>
            <person name="Li S."/>
            <person name="Zhang Y."/>
            <person name="Fang M."/>
            <person name="Ma L."/>
            <person name="Zhao Y."/>
            <person name="Jiang S."/>
        </authorList>
    </citation>
    <scope>NUCLEOTIDE SEQUENCE [LARGE SCALE GENOMIC DNA]</scope>
</reference>
<name>A0A5N5HDA4_9ROSA</name>
<keyword evidence="1" id="KW-0472">Membrane</keyword>